<dbReference type="EMBL" id="KZ679676">
    <property type="protein sequence ID" value="PTB59122.1"/>
    <property type="molecule type" value="Genomic_DNA"/>
</dbReference>
<protein>
    <submittedName>
        <fullName evidence="2">Uncharacterized protein</fullName>
    </submittedName>
</protein>
<sequence>MKCLISLVVLYGALATALPSNTKAYNLPDIQDTAGLGLADTHKEGGDMPKRGICSNDALDCCCQCAKAENWPCIGCFGVKSCPHGGVTFANEAKYLKHDPWGSGTINFPAVQDAAGNDLAVTHNEGGGMLKRGFCTDHKPDCCCQCAEAEAWPCYGCTGEKQCINLGHVDFDSELLIVYETS</sequence>
<evidence type="ECO:0000313" key="3">
    <source>
        <dbReference type="Proteomes" id="UP000241690"/>
    </source>
</evidence>
<organism evidence="2 3">
    <name type="scientific">Trichoderma harzianum CBS 226.95</name>
    <dbReference type="NCBI Taxonomy" id="983964"/>
    <lineage>
        <taxon>Eukaryota</taxon>
        <taxon>Fungi</taxon>
        <taxon>Dikarya</taxon>
        <taxon>Ascomycota</taxon>
        <taxon>Pezizomycotina</taxon>
        <taxon>Sordariomycetes</taxon>
        <taxon>Hypocreomycetidae</taxon>
        <taxon>Hypocreales</taxon>
        <taxon>Hypocreaceae</taxon>
        <taxon>Trichoderma</taxon>
    </lineage>
</organism>
<dbReference type="AlphaFoldDB" id="A0A2T4APY0"/>
<name>A0A2T4APY0_TRIHA</name>
<gene>
    <name evidence="2" type="ORF">M431DRAFT_478239</name>
</gene>
<dbReference type="GeneID" id="36624222"/>
<dbReference type="RefSeq" id="XP_024778799.1">
    <property type="nucleotide sequence ID" value="XM_024915653.1"/>
</dbReference>
<keyword evidence="3" id="KW-1185">Reference proteome</keyword>
<keyword evidence="1" id="KW-0732">Signal</keyword>
<reference evidence="2 3" key="1">
    <citation type="submission" date="2016-07" db="EMBL/GenBank/DDBJ databases">
        <title>Multiple horizontal gene transfer events from other fungi enriched the ability of initially mycotrophic Trichoderma (Ascomycota) to feed on dead plant biomass.</title>
        <authorList>
            <consortium name="DOE Joint Genome Institute"/>
            <person name="Aerts A."/>
            <person name="Atanasova L."/>
            <person name="Chenthamara K."/>
            <person name="Zhang J."/>
            <person name="Grujic M."/>
            <person name="Henrissat B."/>
            <person name="Kuo A."/>
            <person name="Salamov A."/>
            <person name="Lipzen A."/>
            <person name="Labutti K."/>
            <person name="Barry K."/>
            <person name="Miao Y."/>
            <person name="Rahimi M.J."/>
            <person name="Shen Q."/>
            <person name="Grigoriev I.V."/>
            <person name="Kubicek C.P."/>
            <person name="Druzhinina I.S."/>
        </authorList>
    </citation>
    <scope>NUCLEOTIDE SEQUENCE [LARGE SCALE GENOMIC DNA]</scope>
    <source>
        <strain evidence="2 3">CBS 226.95</strain>
    </source>
</reference>
<dbReference type="Proteomes" id="UP000241690">
    <property type="component" value="Unassembled WGS sequence"/>
</dbReference>
<accession>A0A2T4APY0</accession>
<feature type="signal peptide" evidence="1">
    <location>
        <begin position="1"/>
        <end position="24"/>
    </location>
</feature>
<evidence type="ECO:0000256" key="1">
    <source>
        <dbReference type="SAM" id="SignalP"/>
    </source>
</evidence>
<feature type="chain" id="PRO_5015424414" evidence="1">
    <location>
        <begin position="25"/>
        <end position="182"/>
    </location>
</feature>
<evidence type="ECO:0000313" key="2">
    <source>
        <dbReference type="EMBL" id="PTB59122.1"/>
    </source>
</evidence>
<proteinExistence type="predicted"/>